<dbReference type="GO" id="GO:0006281">
    <property type="term" value="P:DNA repair"/>
    <property type="evidence" value="ECO:0007669"/>
    <property type="project" value="UniProtKB-UniRule"/>
</dbReference>
<comment type="function">
    <text evidence="13">Endonuclease that resolves Holliday junction intermediates in genetic recombination. Cleaves mobile four-strand junctions by introducing symmetrical nicks in paired strands. Promotes annealing of linear ssDNA with homologous dsDNA. Required for DNA repair, homologous recombination and chromosome segregation.</text>
</comment>
<comment type="cofactor">
    <cofactor evidence="13">
        <name>Mg(2+)</name>
        <dbReference type="ChEBI" id="CHEBI:18420"/>
    </cofactor>
    <text evidence="13">Binds 1 Mg(2+) ion per subunit.</text>
</comment>
<evidence type="ECO:0000256" key="8">
    <source>
        <dbReference type="ARBA" id="ARBA00022842"/>
    </source>
</evidence>
<evidence type="ECO:0000256" key="6">
    <source>
        <dbReference type="ARBA" id="ARBA00022763"/>
    </source>
</evidence>
<dbReference type="GO" id="GO:0007059">
    <property type="term" value="P:chromosome segregation"/>
    <property type="evidence" value="ECO:0007669"/>
    <property type="project" value="UniProtKB-UniRule"/>
</dbReference>
<dbReference type="HAMAP" id="MF_00130">
    <property type="entry name" value="RecU"/>
    <property type="match status" value="1"/>
</dbReference>
<dbReference type="Proteomes" id="UP000051586">
    <property type="component" value="Unassembled WGS sequence"/>
</dbReference>
<dbReference type="GO" id="GO:0008821">
    <property type="term" value="F:crossover junction DNA endonuclease activity"/>
    <property type="evidence" value="ECO:0007669"/>
    <property type="project" value="UniProtKB-EC"/>
</dbReference>
<sequence length="210" mass="24049">MTIHYPNGHQYHPRPSRLRHTNQLDSISHADRGMSLEQAVNESNQYYRARNKAVIHKKPTPIQIVDVSYPKRSAAVIREAYFQAASTTDYNGIYRGHYIDFDAKETTNKTSFPLANFHAHQIQHLRDCFQLGGICFALISFKPSNELFLLNGPDLFSAWDLQSQGGRKSIPKKQITQKGYALPYRFNPVIPYLDAVDKIIATHKGEKNEF</sequence>
<evidence type="ECO:0000256" key="14">
    <source>
        <dbReference type="NCBIfam" id="TIGR00648"/>
    </source>
</evidence>
<dbReference type="GO" id="GO:0005737">
    <property type="term" value="C:cytoplasm"/>
    <property type="evidence" value="ECO:0007669"/>
    <property type="project" value="UniProtKB-SubCell"/>
</dbReference>
<comment type="subcellular location">
    <subcellularLocation>
        <location evidence="1 13">Cytoplasm</location>
    </subcellularLocation>
</comment>
<dbReference type="Gene3D" id="3.40.1350.10">
    <property type="match status" value="1"/>
</dbReference>
<dbReference type="GO" id="GO:0003676">
    <property type="term" value="F:nucleic acid binding"/>
    <property type="evidence" value="ECO:0007669"/>
    <property type="project" value="InterPro"/>
</dbReference>
<dbReference type="EMBL" id="AYZI01000003">
    <property type="protein sequence ID" value="KRM91751.1"/>
    <property type="molecule type" value="Genomic_DNA"/>
</dbReference>
<name>A0A0R2CJU5_9LACO</name>
<dbReference type="AlphaFoldDB" id="A0A0R2CJU5"/>
<dbReference type="InterPro" id="IPR011856">
    <property type="entry name" value="tRNA_endonuc-like_dom_sf"/>
</dbReference>
<keyword evidence="10 13" id="KW-0234">DNA repair</keyword>
<evidence type="ECO:0000256" key="10">
    <source>
        <dbReference type="ARBA" id="ARBA00023204"/>
    </source>
</evidence>
<comment type="caution">
    <text evidence="15">The sequence shown here is derived from an EMBL/GenBank/DDBJ whole genome shotgun (WGS) entry which is preliminary data.</text>
</comment>
<feature type="binding site" evidence="13">
    <location>
        <position position="102"/>
    </location>
    <ligand>
        <name>Mg(2+)</name>
        <dbReference type="ChEBI" id="CHEBI:18420"/>
    </ligand>
</feature>
<feature type="binding site" evidence="13">
    <location>
        <position position="89"/>
    </location>
    <ligand>
        <name>Mg(2+)</name>
        <dbReference type="ChEBI" id="CHEBI:18420"/>
    </ligand>
</feature>
<evidence type="ECO:0000256" key="13">
    <source>
        <dbReference type="HAMAP-Rule" id="MF_00130"/>
    </source>
</evidence>
<reference evidence="15 16" key="1">
    <citation type="journal article" date="2015" name="Genome Announc.">
        <title>Expanding the biotechnology potential of lactobacilli through comparative genomics of 213 strains and associated genera.</title>
        <authorList>
            <person name="Sun Z."/>
            <person name="Harris H.M."/>
            <person name="McCann A."/>
            <person name="Guo C."/>
            <person name="Argimon S."/>
            <person name="Zhang W."/>
            <person name="Yang X."/>
            <person name="Jeffery I.B."/>
            <person name="Cooney J.C."/>
            <person name="Kagawa T.F."/>
            <person name="Liu W."/>
            <person name="Song Y."/>
            <person name="Salvetti E."/>
            <person name="Wrobel A."/>
            <person name="Rasinkangas P."/>
            <person name="Parkhill J."/>
            <person name="Rea M.C."/>
            <person name="O'Sullivan O."/>
            <person name="Ritari J."/>
            <person name="Douillard F.P."/>
            <person name="Paul Ross R."/>
            <person name="Yang R."/>
            <person name="Briner A.E."/>
            <person name="Felis G.E."/>
            <person name="de Vos W.M."/>
            <person name="Barrangou R."/>
            <person name="Klaenhammer T.R."/>
            <person name="Caufield P.W."/>
            <person name="Cui Y."/>
            <person name="Zhang H."/>
            <person name="O'Toole P.W."/>
        </authorList>
    </citation>
    <scope>NUCLEOTIDE SEQUENCE [LARGE SCALE GENOMIC DNA]</scope>
    <source>
        <strain evidence="15 16">DSM 22689</strain>
    </source>
</reference>
<comment type="catalytic activity">
    <reaction evidence="13">
        <text>Endonucleolytic cleavage at a junction such as a reciprocal single-stranded crossover between two homologous DNA duplexes (Holliday junction).</text>
        <dbReference type="EC" id="3.1.21.10"/>
    </reaction>
</comment>
<keyword evidence="7 13" id="KW-0378">Hydrolase</keyword>
<keyword evidence="3 13" id="KW-0540">Nuclease</keyword>
<dbReference type="PATRIC" id="fig|1423745.4.peg.615"/>
<keyword evidence="8 13" id="KW-0460">Magnesium</keyword>
<feature type="binding site" evidence="13">
    <location>
        <position position="121"/>
    </location>
    <ligand>
        <name>Mg(2+)</name>
        <dbReference type="ChEBI" id="CHEBI:18420"/>
    </ligand>
</feature>
<evidence type="ECO:0000256" key="12">
    <source>
        <dbReference type="ARBA" id="ARBA00029523"/>
    </source>
</evidence>
<keyword evidence="4 13" id="KW-0479">Metal-binding</keyword>
<dbReference type="PIRSF" id="PIRSF037785">
    <property type="entry name" value="RecU"/>
    <property type="match status" value="1"/>
</dbReference>
<evidence type="ECO:0000256" key="5">
    <source>
        <dbReference type="ARBA" id="ARBA00022759"/>
    </source>
</evidence>
<dbReference type="NCBIfam" id="TIGR00648">
    <property type="entry name" value="recU"/>
    <property type="match status" value="1"/>
</dbReference>
<evidence type="ECO:0000256" key="4">
    <source>
        <dbReference type="ARBA" id="ARBA00022723"/>
    </source>
</evidence>
<dbReference type="STRING" id="1423745.GCA_001311215_00181"/>
<dbReference type="InterPro" id="IPR004612">
    <property type="entry name" value="Resolv_RecU"/>
</dbReference>
<protein>
    <recommendedName>
        <fullName evidence="12 13">Holliday junction resolvase RecU</fullName>
        <ecNumber evidence="13 14">3.1.21.10</ecNumber>
    </recommendedName>
    <alternativeName>
        <fullName evidence="13">Recombination protein U homolog</fullName>
    </alternativeName>
</protein>
<feature type="site" description="Transition state stabilizer" evidence="13">
    <location>
        <position position="104"/>
    </location>
</feature>
<keyword evidence="5 13" id="KW-0255">Endonuclease</keyword>
<dbReference type="Pfam" id="PF03838">
    <property type="entry name" value="RecU"/>
    <property type="match status" value="1"/>
</dbReference>
<evidence type="ECO:0000256" key="2">
    <source>
        <dbReference type="ARBA" id="ARBA00022490"/>
    </source>
</evidence>
<gene>
    <name evidence="13" type="primary">recU</name>
    <name evidence="15" type="ORF">FC87_GL000575</name>
</gene>
<dbReference type="CDD" id="cd22354">
    <property type="entry name" value="RecU-like"/>
    <property type="match status" value="1"/>
</dbReference>
<evidence type="ECO:0000256" key="7">
    <source>
        <dbReference type="ARBA" id="ARBA00022801"/>
    </source>
</evidence>
<dbReference type="SUPFAM" id="SSF52980">
    <property type="entry name" value="Restriction endonuclease-like"/>
    <property type="match status" value="1"/>
</dbReference>
<keyword evidence="6 13" id="KW-0227">DNA damage</keyword>
<evidence type="ECO:0000256" key="11">
    <source>
        <dbReference type="ARBA" id="ARBA00023447"/>
    </source>
</evidence>
<accession>A0A0R2CJU5</accession>
<evidence type="ECO:0000313" key="16">
    <source>
        <dbReference type="Proteomes" id="UP000051586"/>
    </source>
</evidence>
<dbReference type="GO" id="GO:0000287">
    <property type="term" value="F:magnesium ion binding"/>
    <property type="evidence" value="ECO:0007669"/>
    <property type="project" value="UniProtKB-UniRule"/>
</dbReference>
<dbReference type="RefSeq" id="WP_056961457.1">
    <property type="nucleotide sequence ID" value="NZ_AYZI01000003.1"/>
</dbReference>
<evidence type="ECO:0000313" key="15">
    <source>
        <dbReference type="EMBL" id="KRM91751.1"/>
    </source>
</evidence>
<comment type="similarity">
    <text evidence="11 13">Belongs to the RecU family.</text>
</comment>
<dbReference type="NCBIfam" id="NF002584">
    <property type="entry name" value="PRK02234.1-5"/>
    <property type="match status" value="1"/>
</dbReference>
<dbReference type="InterPro" id="IPR011335">
    <property type="entry name" value="Restrct_endonuc-II-like"/>
</dbReference>
<dbReference type="EC" id="3.1.21.10" evidence="13 14"/>
<proteinExistence type="inferred from homology"/>
<evidence type="ECO:0000256" key="1">
    <source>
        <dbReference type="ARBA" id="ARBA00004496"/>
    </source>
</evidence>
<dbReference type="GO" id="GO:0006310">
    <property type="term" value="P:DNA recombination"/>
    <property type="evidence" value="ECO:0007669"/>
    <property type="project" value="UniProtKB-UniRule"/>
</dbReference>
<evidence type="ECO:0000256" key="9">
    <source>
        <dbReference type="ARBA" id="ARBA00023172"/>
    </source>
</evidence>
<organism evidence="15 16">
    <name type="scientific">Fructilactobacillus florum DSM 22689 = JCM 16035</name>
    <dbReference type="NCBI Taxonomy" id="1423745"/>
    <lineage>
        <taxon>Bacteria</taxon>
        <taxon>Bacillati</taxon>
        <taxon>Bacillota</taxon>
        <taxon>Bacilli</taxon>
        <taxon>Lactobacillales</taxon>
        <taxon>Lactobacillaceae</taxon>
        <taxon>Fructilactobacillus</taxon>
    </lineage>
</organism>
<keyword evidence="9 13" id="KW-0233">DNA recombination</keyword>
<feature type="binding site" evidence="13">
    <location>
        <position position="87"/>
    </location>
    <ligand>
        <name>Mg(2+)</name>
        <dbReference type="ChEBI" id="CHEBI:18420"/>
    </ligand>
</feature>
<evidence type="ECO:0000256" key="3">
    <source>
        <dbReference type="ARBA" id="ARBA00022722"/>
    </source>
</evidence>
<keyword evidence="2 13" id="KW-0963">Cytoplasm</keyword>